<reference evidence="1 2" key="1">
    <citation type="submission" date="2020-08" db="EMBL/GenBank/DDBJ databases">
        <title>Genomic Encyclopedia of Type Strains, Phase IV (KMG-IV): sequencing the most valuable type-strain genomes for metagenomic binning, comparative biology and taxonomic classification.</title>
        <authorList>
            <person name="Goeker M."/>
        </authorList>
    </citation>
    <scope>NUCLEOTIDE SEQUENCE [LARGE SCALE GENOMIC DNA]</scope>
    <source>
        <strain evidence="1 2">YC6723</strain>
    </source>
</reference>
<dbReference type="EMBL" id="JACIEV010000009">
    <property type="protein sequence ID" value="MBB4154996.1"/>
    <property type="molecule type" value="Genomic_DNA"/>
</dbReference>
<sequence>MDRHALEQEWLHLTRVTMPGMARDRGWPIVSDHCFQRVLLDNVAGQCWYAVVSGRPAYAHADAAMLARAVALGKAVIAGGGDLAALNRRSLAWRGKGTTS</sequence>
<evidence type="ECO:0000313" key="2">
    <source>
        <dbReference type="Proteomes" id="UP000529795"/>
    </source>
</evidence>
<gene>
    <name evidence="1" type="ORF">GGQ80_002913</name>
</gene>
<keyword evidence="2" id="KW-1185">Reference proteome</keyword>
<protein>
    <recommendedName>
        <fullName evidence="3">GCN5-related N-acetyltransferase</fullName>
    </recommendedName>
</protein>
<proteinExistence type="predicted"/>
<comment type="caution">
    <text evidence="1">The sequence shown here is derived from an EMBL/GenBank/DDBJ whole genome shotgun (WGS) entry which is preliminary data.</text>
</comment>
<organism evidence="1 2">
    <name type="scientific">Sphingomonas jinjuensis</name>
    <dbReference type="NCBI Taxonomy" id="535907"/>
    <lineage>
        <taxon>Bacteria</taxon>
        <taxon>Pseudomonadati</taxon>
        <taxon>Pseudomonadota</taxon>
        <taxon>Alphaproteobacteria</taxon>
        <taxon>Sphingomonadales</taxon>
        <taxon>Sphingomonadaceae</taxon>
        <taxon>Sphingomonas</taxon>
    </lineage>
</organism>
<dbReference type="AlphaFoldDB" id="A0A840FFL3"/>
<evidence type="ECO:0000313" key="1">
    <source>
        <dbReference type="EMBL" id="MBB4154996.1"/>
    </source>
</evidence>
<accession>A0A840FFL3</accession>
<dbReference type="Proteomes" id="UP000529795">
    <property type="component" value="Unassembled WGS sequence"/>
</dbReference>
<name>A0A840FFL3_9SPHN</name>
<evidence type="ECO:0008006" key="3">
    <source>
        <dbReference type="Google" id="ProtNLM"/>
    </source>
</evidence>
<dbReference type="RefSeq" id="WP_183986083.1">
    <property type="nucleotide sequence ID" value="NZ_JACIEV010000009.1"/>
</dbReference>